<proteinExistence type="predicted"/>
<protein>
    <submittedName>
        <fullName evidence="1">Uncharacterized protein</fullName>
    </submittedName>
</protein>
<name>A0A650G360_9STRA</name>
<keyword evidence="1" id="KW-0150">Chloroplast</keyword>
<evidence type="ECO:0000313" key="1">
    <source>
        <dbReference type="EMBL" id="QGW12744.1"/>
    </source>
</evidence>
<keyword evidence="1" id="KW-0934">Plastid</keyword>
<organism evidence="1">
    <name type="scientific">Nanofrustulum shiloi</name>
    <dbReference type="NCBI Taxonomy" id="210602"/>
    <lineage>
        <taxon>Eukaryota</taxon>
        <taxon>Sar</taxon>
        <taxon>Stramenopiles</taxon>
        <taxon>Ochrophyta</taxon>
        <taxon>Bacillariophyta</taxon>
        <taxon>Fragilariophyceae</taxon>
        <taxon>Fragilariophycidae</taxon>
        <taxon>Fragilariales</taxon>
        <taxon>Staurosiraceae</taxon>
        <taxon>Nanofrustulum</taxon>
    </lineage>
</organism>
<gene>
    <name evidence="1" type="primary">orf448</name>
</gene>
<dbReference type="EMBL" id="MN276191">
    <property type="protein sequence ID" value="QGW12744.1"/>
    <property type="molecule type" value="Genomic_DNA"/>
</dbReference>
<reference evidence="1" key="1">
    <citation type="submission" date="2019-08" db="EMBL/GenBank/DDBJ databases">
        <title>Complete plastome sequence of the araphid diatom Nanofrustulum shiloi.</title>
        <authorList>
            <person name="Li C."/>
            <person name="Lemieux C."/>
        </authorList>
    </citation>
    <scope>NUCLEOTIDE SEQUENCE</scope>
    <source>
        <strain evidence="1">SZCZM404</strain>
    </source>
</reference>
<sequence length="448" mass="53633">MQQNKLTFESENLVVDYISFNIQGLGGRKQVERIAKYFFQILGFNSTFAKGSTGKEEDLFFDLRNQHQVSFRYYLYASEYTTYWSGTKVDFSGKNATQFYTLIKQQKFDWNIFDLSSTSLGRFDYYYFRSITDEHNDDKLKYFMQSSCDKILTNYKRRKATFGREETGYVTRIGSRTSSNYYRIYHTEQGLKFELELKNPLVKSFQSFLFNNQIEIFERKLALHFYKLSTNQTEINSPYTDWLVSWLREIIQKPDQNILETTYLENHRLLSFTERELIYNLFRVLAFLKSYEGKRKPTMINRDSYSTISFPLADLVNYLHMSKKNKRHIQKVSKMLQDFISLEPIIQTFSDTHFQALVFFTNVKVLPRGRISIVSMTLAEQLFSYNFPFYLTSYFNQWNNKYEFHVQFEILLIMSTLSLQKQLQVQQFLEQFNISNKKQTDIKRLIIK</sequence>
<geneLocation type="chloroplast" evidence="1"/>
<accession>A0A650G360</accession>
<dbReference type="AlphaFoldDB" id="A0A650G360"/>